<dbReference type="Proteomes" id="UP001165653">
    <property type="component" value="Unassembled WGS sequence"/>
</dbReference>
<dbReference type="RefSeq" id="WP_264514611.1">
    <property type="nucleotide sequence ID" value="NZ_JAPDDR010000008.1"/>
</dbReference>
<accession>A0ABT3G662</accession>
<comment type="caution">
    <text evidence="1">The sequence shown here is derived from an EMBL/GenBank/DDBJ whole genome shotgun (WGS) entry which is preliminary data.</text>
</comment>
<dbReference type="InterPro" id="IPR019613">
    <property type="entry name" value="DUF4198"/>
</dbReference>
<organism evidence="1 2">
    <name type="scientific">Luteolibacter rhizosphaerae</name>
    <dbReference type="NCBI Taxonomy" id="2989719"/>
    <lineage>
        <taxon>Bacteria</taxon>
        <taxon>Pseudomonadati</taxon>
        <taxon>Verrucomicrobiota</taxon>
        <taxon>Verrucomicrobiia</taxon>
        <taxon>Verrucomicrobiales</taxon>
        <taxon>Verrucomicrobiaceae</taxon>
        <taxon>Luteolibacter</taxon>
    </lineage>
</organism>
<protein>
    <submittedName>
        <fullName evidence="1">DUF4198 domain-containing protein</fullName>
    </submittedName>
</protein>
<dbReference type="EMBL" id="JAPDDR010000008">
    <property type="protein sequence ID" value="MCW1915069.1"/>
    <property type="molecule type" value="Genomic_DNA"/>
</dbReference>
<evidence type="ECO:0000313" key="1">
    <source>
        <dbReference type="EMBL" id="MCW1915069.1"/>
    </source>
</evidence>
<gene>
    <name evidence="1" type="ORF">OJ996_15895</name>
</gene>
<proteinExistence type="predicted"/>
<name>A0ABT3G662_9BACT</name>
<dbReference type="Pfam" id="PF10670">
    <property type="entry name" value="DUF4198"/>
    <property type="match status" value="1"/>
</dbReference>
<keyword evidence="2" id="KW-1185">Reference proteome</keyword>
<sequence length="199" mass="21037">MEPGPEGALVVRFGELDGDVEKSPGHLDSLGKPVGVILPVAENAKPLESVKKPDHYTLGGTKPDQALVAEAVFPVMSFGGKPARRPIFYSRWLPAGGDKVAGQPALTLDIVPTGNPGEAKVFFRGKPLPETKARLNAPNGSHTPLKTDAEGVLKFTCDEPGRWVLTVPGYNEELPGFADGIAYAVASHNAALSWVIPKP</sequence>
<reference evidence="1" key="1">
    <citation type="submission" date="2022-10" db="EMBL/GenBank/DDBJ databases">
        <title>Luteolibacter sp. GHJ8, whole genome shotgun sequencing project.</title>
        <authorList>
            <person name="Zhao G."/>
            <person name="Shen L."/>
        </authorList>
    </citation>
    <scope>NUCLEOTIDE SEQUENCE</scope>
    <source>
        <strain evidence="1">GHJ8</strain>
    </source>
</reference>
<evidence type="ECO:0000313" key="2">
    <source>
        <dbReference type="Proteomes" id="UP001165653"/>
    </source>
</evidence>